<dbReference type="Proteomes" id="UP000247569">
    <property type="component" value="Unassembled WGS sequence"/>
</dbReference>
<protein>
    <submittedName>
        <fullName evidence="2">Uncharacterized protein</fullName>
    </submittedName>
</protein>
<name>A0A318JRK5_9NOCA</name>
<keyword evidence="3" id="KW-1185">Reference proteome</keyword>
<dbReference type="OrthoDB" id="4501754at2"/>
<organism evidence="2 3">
    <name type="scientific">Nocardia tenerifensis</name>
    <dbReference type="NCBI Taxonomy" id="228006"/>
    <lineage>
        <taxon>Bacteria</taxon>
        <taxon>Bacillati</taxon>
        <taxon>Actinomycetota</taxon>
        <taxon>Actinomycetes</taxon>
        <taxon>Mycobacteriales</taxon>
        <taxon>Nocardiaceae</taxon>
        <taxon>Nocardia</taxon>
    </lineage>
</organism>
<feature type="transmembrane region" description="Helical" evidence="1">
    <location>
        <begin position="7"/>
        <end position="32"/>
    </location>
</feature>
<dbReference type="EMBL" id="QJKF01000025">
    <property type="protein sequence ID" value="PXX54090.1"/>
    <property type="molecule type" value="Genomic_DNA"/>
</dbReference>
<keyword evidence="1" id="KW-0472">Membrane</keyword>
<proteinExistence type="predicted"/>
<evidence type="ECO:0000313" key="3">
    <source>
        <dbReference type="Proteomes" id="UP000247569"/>
    </source>
</evidence>
<evidence type="ECO:0000256" key="1">
    <source>
        <dbReference type="SAM" id="Phobius"/>
    </source>
</evidence>
<feature type="transmembrane region" description="Helical" evidence="1">
    <location>
        <begin position="52"/>
        <end position="71"/>
    </location>
</feature>
<gene>
    <name evidence="2" type="ORF">DFR70_12571</name>
</gene>
<reference evidence="2 3" key="1">
    <citation type="submission" date="2018-05" db="EMBL/GenBank/DDBJ databases">
        <title>Genomic Encyclopedia of Type Strains, Phase IV (KMG-IV): sequencing the most valuable type-strain genomes for metagenomic binning, comparative biology and taxonomic classification.</title>
        <authorList>
            <person name="Goeker M."/>
        </authorList>
    </citation>
    <scope>NUCLEOTIDE SEQUENCE [LARGE SCALE GENOMIC DNA]</scope>
    <source>
        <strain evidence="2 3">DSM 44704</strain>
    </source>
</reference>
<evidence type="ECO:0000313" key="2">
    <source>
        <dbReference type="EMBL" id="PXX54090.1"/>
    </source>
</evidence>
<dbReference type="AlphaFoldDB" id="A0A318JRK5"/>
<sequence length="556" mass="60255">MPRTIRFLLLWSVPPLLIGAYWLLWAVVAPGFGRQNSVRAWVFNVVLHGSGLWWVVIYYVVGLTVYCARVYRDRPKGHAVHRAVAVGGALLFVVTLSVPIFFAVNLDKNEGRFYAGATTFYARDPGRVPSSLHLLADGGTKNSGGCAIRGGHDVYGCVEQGDLSPAGWEPRVGSLDGATIALGRAIGDVQAVSLRPETITYLNGRGGTLGSWSGVLDGSGITVSLGGVAEWTGEGNVTACTFTGDYAIDRAFGGARMNSLTNLLRERFPLIGFEMSDVWGYCDGKQPVVVIPVTTPIPWTHRTVDAPAGVIIVRGDHGHVSTDYRADVAAGTLPGPVYPKSLVARQRTETKWAAGRENLNRNHFGFDPAHSQAQSGNVAEYLLRDKRTGRLQWVTPMTLRGSTSELFVAYSVTPADEVHRRELNPQSVFVFDDTDPRRINIDNLDADARSWLATNAGTVMSNGGKLVEFTPIDGDTWRGFVEFNGRVAYRIDISATHKIPVQLTELDATGQTQPAQPAASRNADCGKVLGSLTPAQLTQCAKVFVDELANRQPPPR</sequence>
<dbReference type="RefSeq" id="WP_051186854.1">
    <property type="nucleotide sequence ID" value="NZ_QJKF01000025.1"/>
</dbReference>
<keyword evidence="1" id="KW-1133">Transmembrane helix</keyword>
<comment type="caution">
    <text evidence="2">The sequence shown here is derived from an EMBL/GenBank/DDBJ whole genome shotgun (WGS) entry which is preliminary data.</text>
</comment>
<keyword evidence="1" id="KW-0812">Transmembrane</keyword>
<feature type="transmembrane region" description="Helical" evidence="1">
    <location>
        <begin position="83"/>
        <end position="104"/>
    </location>
</feature>
<accession>A0A318JRK5</accession>